<dbReference type="EC" id="3.5.4.16" evidence="3"/>
<evidence type="ECO:0000256" key="11">
    <source>
        <dbReference type="ARBA" id="ARBA00055676"/>
    </source>
</evidence>
<organism evidence="13 14">
    <name type="scientific">Petromyces alliaceus</name>
    <name type="common">Aspergillus alliaceus</name>
    <dbReference type="NCBI Taxonomy" id="209559"/>
    <lineage>
        <taxon>Eukaryota</taxon>
        <taxon>Fungi</taxon>
        <taxon>Dikarya</taxon>
        <taxon>Ascomycota</taxon>
        <taxon>Pezizomycotina</taxon>
        <taxon>Eurotiomycetes</taxon>
        <taxon>Eurotiomycetidae</taxon>
        <taxon>Eurotiales</taxon>
        <taxon>Aspergillaceae</taxon>
        <taxon>Aspergillus</taxon>
        <taxon>Aspergillus subgen. Circumdati</taxon>
    </lineage>
</organism>
<feature type="domain" description="GTP cyclohydrolase I" evidence="12">
    <location>
        <begin position="93"/>
        <end position="265"/>
    </location>
</feature>
<comment type="similarity">
    <text evidence="2">Belongs to the GTP cyclohydrolase I family.</text>
</comment>
<dbReference type="EMBL" id="SPNV01000230">
    <property type="protein sequence ID" value="KAF5857934.1"/>
    <property type="molecule type" value="Genomic_DNA"/>
</dbReference>
<evidence type="ECO:0000256" key="3">
    <source>
        <dbReference type="ARBA" id="ARBA00012715"/>
    </source>
</evidence>
<comment type="caution">
    <text evidence="13">The sequence shown here is derived from an EMBL/GenBank/DDBJ whole genome shotgun (WGS) entry which is preliminary data.</text>
</comment>
<evidence type="ECO:0000313" key="14">
    <source>
        <dbReference type="Proteomes" id="UP000541154"/>
    </source>
</evidence>
<dbReference type="InterPro" id="IPR018234">
    <property type="entry name" value="GTP_CycHdrlase_I_CS"/>
</dbReference>
<evidence type="ECO:0000259" key="12">
    <source>
        <dbReference type="Pfam" id="PF01227"/>
    </source>
</evidence>
<dbReference type="GO" id="GO:0005737">
    <property type="term" value="C:cytoplasm"/>
    <property type="evidence" value="ECO:0007669"/>
    <property type="project" value="TreeGrafter"/>
</dbReference>
<reference evidence="13 14" key="1">
    <citation type="submission" date="2019-04" db="EMBL/GenBank/DDBJ databases">
        <title>Aspergillus burnettii sp. nov., novel species from soil in southeast Queensland.</title>
        <authorList>
            <person name="Gilchrist C.L.M."/>
            <person name="Pitt J.I."/>
            <person name="Lange L."/>
            <person name="Lacey H.J."/>
            <person name="Vuong D."/>
            <person name="Midgley D.J."/>
            <person name="Greenfield P."/>
            <person name="Bradbury M."/>
            <person name="Lacey E."/>
            <person name="Busk P.K."/>
            <person name="Pilgaard B."/>
            <person name="Chooi Y.H."/>
            <person name="Piggott A.M."/>
        </authorList>
    </citation>
    <scope>NUCLEOTIDE SEQUENCE [LARGE SCALE GENOMIC DNA]</scope>
    <source>
        <strain evidence="13 14">FRR 5400</strain>
    </source>
</reference>
<keyword evidence="6" id="KW-0547">Nucleotide-binding</keyword>
<keyword evidence="7" id="KW-0378">Hydrolase</keyword>
<evidence type="ECO:0000256" key="5">
    <source>
        <dbReference type="ARBA" id="ARBA00022533"/>
    </source>
</evidence>
<dbReference type="Pfam" id="PF01227">
    <property type="entry name" value="GTP_cyclohydroI"/>
    <property type="match status" value="1"/>
</dbReference>
<dbReference type="GO" id="GO:0005525">
    <property type="term" value="F:GTP binding"/>
    <property type="evidence" value="ECO:0007669"/>
    <property type="project" value="UniProtKB-KW"/>
</dbReference>
<dbReference type="InterPro" id="IPR020602">
    <property type="entry name" value="GTP_CycHdrlase_I_dom"/>
</dbReference>
<dbReference type="NCBIfam" id="NF006826">
    <property type="entry name" value="PRK09347.1-3"/>
    <property type="match status" value="1"/>
</dbReference>
<accession>A0A8H5ZZ44</accession>
<dbReference type="FunFam" id="3.30.1130.10:FF:000012">
    <property type="entry name" value="GTP cyclohydrolase 1"/>
    <property type="match status" value="1"/>
</dbReference>
<dbReference type="NCBIfam" id="NF006825">
    <property type="entry name" value="PRK09347.1-2"/>
    <property type="match status" value="1"/>
</dbReference>
<sequence>MIGHEAPLNAGTGTSKEFTKAIMTFTEPDVIVGAPQEGVGRLSPQKSALKEVITAVDDDDYKIPTNALKAELPLAGKALDGNAKLTREVKVAASMKKILEDIGEDPNREGLLKTPERYARAMLFFTKGYEESALDIGKNAIFEVDHNEIVLVRDIEVFSMCEHHLIPFMGKVHIGYIPNGRVLGLSKLARIAEVYARRLQIQERLTQQIAQAIDEILQPQGVAVVMESAHMCMVMRGIQKTTSMTTTGCRTGIFKTDKEAEEQFKFLLNLRQ</sequence>
<comment type="pathway">
    <text evidence="1">Cofactor biosynthesis; 7,8-dihydroneopterin triphosphate biosynthesis; 7,8-dihydroneopterin triphosphate from GTP: step 1/1.</text>
</comment>
<dbReference type="Gene3D" id="3.30.1130.10">
    <property type="match status" value="1"/>
</dbReference>
<dbReference type="HAMAP" id="MF_00223">
    <property type="entry name" value="FolE"/>
    <property type="match status" value="1"/>
</dbReference>
<dbReference type="UniPathway" id="UPA00848">
    <property type="reaction ID" value="UER00151"/>
</dbReference>
<evidence type="ECO:0000256" key="8">
    <source>
        <dbReference type="ARBA" id="ARBA00022909"/>
    </source>
</evidence>
<proteinExistence type="inferred from homology"/>
<evidence type="ECO:0000256" key="10">
    <source>
        <dbReference type="ARBA" id="ARBA00030854"/>
    </source>
</evidence>
<evidence type="ECO:0000256" key="6">
    <source>
        <dbReference type="ARBA" id="ARBA00022741"/>
    </source>
</evidence>
<protein>
    <recommendedName>
        <fullName evidence="4">GTP cyclohydrolase 1</fullName>
        <ecNumber evidence="3">3.5.4.16</ecNumber>
    </recommendedName>
    <alternativeName>
        <fullName evidence="10">GTP cyclohydrolase I</fullName>
    </alternativeName>
</protein>
<evidence type="ECO:0000256" key="9">
    <source>
        <dbReference type="ARBA" id="ARBA00023134"/>
    </source>
</evidence>
<dbReference type="NCBIfam" id="TIGR00063">
    <property type="entry name" value="folE"/>
    <property type="match status" value="1"/>
</dbReference>
<dbReference type="GO" id="GO:0046656">
    <property type="term" value="P:folic acid biosynthetic process"/>
    <property type="evidence" value="ECO:0007669"/>
    <property type="project" value="UniProtKB-KW"/>
</dbReference>
<evidence type="ECO:0000256" key="1">
    <source>
        <dbReference type="ARBA" id="ARBA00005080"/>
    </source>
</evidence>
<gene>
    <name evidence="13" type="primary">GCH1</name>
    <name evidence="13" type="ORF">ETB97_005124</name>
</gene>
<evidence type="ECO:0000313" key="13">
    <source>
        <dbReference type="EMBL" id="KAF5857934.1"/>
    </source>
</evidence>
<keyword evidence="8" id="KW-0289">Folate biosynthesis</keyword>
<dbReference type="PROSITE" id="PS00859">
    <property type="entry name" value="GTP_CYCLOHYDROL_1_1"/>
    <property type="match status" value="1"/>
</dbReference>
<dbReference type="InterPro" id="IPR043134">
    <property type="entry name" value="GTP-CH-I_N"/>
</dbReference>
<dbReference type="PROSITE" id="PS00860">
    <property type="entry name" value="GTP_CYCLOHYDROL_1_2"/>
    <property type="match status" value="1"/>
</dbReference>
<dbReference type="AlphaFoldDB" id="A0A8H5ZZ44"/>
<dbReference type="PANTHER" id="PTHR11109">
    <property type="entry name" value="GTP CYCLOHYDROLASE I"/>
    <property type="match status" value="1"/>
</dbReference>
<dbReference type="Gene3D" id="1.10.286.10">
    <property type="match status" value="1"/>
</dbReference>
<dbReference type="SUPFAM" id="SSF55620">
    <property type="entry name" value="Tetrahydrobiopterin biosynthesis enzymes-like"/>
    <property type="match status" value="1"/>
</dbReference>
<dbReference type="InterPro" id="IPR001474">
    <property type="entry name" value="GTP_CycHdrlase_I"/>
</dbReference>
<dbReference type="GO" id="GO:0006729">
    <property type="term" value="P:tetrahydrobiopterin biosynthetic process"/>
    <property type="evidence" value="ECO:0007669"/>
    <property type="project" value="TreeGrafter"/>
</dbReference>
<keyword evidence="14" id="KW-1185">Reference proteome</keyword>
<evidence type="ECO:0000256" key="4">
    <source>
        <dbReference type="ARBA" id="ARBA00017272"/>
    </source>
</evidence>
<dbReference type="GO" id="GO:0008270">
    <property type="term" value="F:zinc ion binding"/>
    <property type="evidence" value="ECO:0007669"/>
    <property type="project" value="TreeGrafter"/>
</dbReference>
<evidence type="ECO:0000256" key="7">
    <source>
        <dbReference type="ARBA" id="ARBA00022801"/>
    </source>
</evidence>
<dbReference type="InterPro" id="IPR043133">
    <property type="entry name" value="GTP-CH-I_C/QueF"/>
</dbReference>
<name>A0A8H5ZZ44_PETAA</name>
<comment type="function">
    <text evidence="11">GTP cyclohydrolase 1 is the first enzyme in the biosynthetic pathway leading to folic acid.</text>
</comment>
<dbReference type="FunFam" id="1.10.286.10:FF:000003">
    <property type="entry name" value="GTP cyclohydrolase 1"/>
    <property type="match status" value="1"/>
</dbReference>
<dbReference type="Proteomes" id="UP000541154">
    <property type="component" value="Unassembled WGS sequence"/>
</dbReference>
<dbReference type="PANTHER" id="PTHR11109:SF7">
    <property type="entry name" value="GTP CYCLOHYDROLASE 1"/>
    <property type="match status" value="1"/>
</dbReference>
<dbReference type="CDD" id="cd00642">
    <property type="entry name" value="GTP_cyclohydro1"/>
    <property type="match status" value="1"/>
</dbReference>
<evidence type="ECO:0000256" key="2">
    <source>
        <dbReference type="ARBA" id="ARBA00008085"/>
    </source>
</evidence>
<keyword evidence="5" id="KW-0021">Allosteric enzyme</keyword>
<dbReference type="GO" id="GO:0046654">
    <property type="term" value="P:tetrahydrofolate biosynthetic process"/>
    <property type="evidence" value="ECO:0007669"/>
    <property type="project" value="InterPro"/>
</dbReference>
<keyword evidence="9" id="KW-0342">GTP-binding</keyword>
<dbReference type="GO" id="GO:0003934">
    <property type="term" value="F:GTP cyclohydrolase I activity"/>
    <property type="evidence" value="ECO:0007669"/>
    <property type="project" value="UniProtKB-EC"/>
</dbReference>